<keyword evidence="4" id="KW-1003">Cell membrane</keyword>
<dbReference type="EMBL" id="LT960611">
    <property type="protein sequence ID" value="SON49831.1"/>
    <property type="molecule type" value="Genomic_DNA"/>
</dbReference>
<dbReference type="Pfam" id="PF00512">
    <property type="entry name" value="HisKA"/>
    <property type="match status" value="1"/>
</dbReference>
<keyword evidence="17" id="KW-1185">Reference proteome</keyword>
<name>A0A2N8ZD46_9VIBR</name>
<evidence type="ECO:0000256" key="4">
    <source>
        <dbReference type="ARBA" id="ARBA00022475"/>
    </source>
</evidence>
<dbReference type="InterPro" id="IPR005467">
    <property type="entry name" value="His_kinase_dom"/>
</dbReference>
<evidence type="ECO:0000256" key="9">
    <source>
        <dbReference type="ARBA" id="ARBA00022777"/>
    </source>
</evidence>
<evidence type="ECO:0000256" key="2">
    <source>
        <dbReference type="ARBA" id="ARBA00004651"/>
    </source>
</evidence>
<evidence type="ECO:0000256" key="12">
    <source>
        <dbReference type="ARBA" id="ARBA00023012"/>
    </source>
</evidence>
<reference evidence="16 17" key="1">
    <citation type="submission" date="2017-10" db="EMBL/GenBank/DDBJ databases">
        <authorList>
            <person name="Banno H."/>
            <person name="Chua N.-H."/>
        </authorList>
    </citation>
    <scope>NUCLEOTIDE SEQUENCE [LARGE SCALE GENOMIC DNA]</scope>
    <source>
        <strain evidence="16">Vibrio tapetis CECT4600</strain>
    </source>
</reference>
<evidence type="ECO:0000256" key="13">
    <source>
        <dbReference type="ARBA" id="ARBA00023136"/>
    </source>
</evidence>
<evidence type="ECO:0000256" key="14">
    <source>
        <dbReference type="SAM" id="Phobius"/>
    </source>
</evidence>
<keyword evidence="12" id="KW-0902">Two-component regulatory system</keyword>
<keyword evidence="8" id="KW-0547">Nucleotide-binding</keyword>
<evidence type="ECO:0000256" key="11">
    <source>
        <dbReference type="ARBA" id="ARBA00022989"/>
    </source>
</evidence>
<evidence type="ECO:0000256" key="10">
    <source>
        <dbReference type="ARBA" id="ARBA00022840"/>
    </source>
</evidence>
<sequence>MIYDQYVAGKDGRFGKYYYAAYHYVESKQAYLYVVSQYDEAVYYDLFEQNPPESISQVNSAFLMVGFILLLIFALIRLLIHRLTKPILHLSKWSQTLDLNEADGLQSFRYVEVQQLANQLVKSVQSQQQSIEREEFFLRAASHELRTPVSIISASSEMLTRLAGSIPNSGQRAVKRIERSVVTMQNLVTSLLWMSRNQQLNVEMSQVDIKAVVEEALEQHRYLSDEKDLKVNLIADDSSLSHPMPAVLVEIIITNLVRNTFQHASKGDVEIRVSPSGISISNALGESGQDAIEQGASEVSFGIGVILIERLCQHQNWKFTHLSEEKQSEGNRYFAKVDFLAKPSI</sequence>
<evidence type="ECO:0000256" key="1">
    <source>
        <dbReference type="ARBA" id="ARBA00000085"/>
    </source>
</evidence>
<evidence type="ECO:0000256" key="3">
    <source>
        <dbReference type="ARBA" id="ARBA00012438"/>
    </source>
</evidence>
<evidence type="ECO:0000256" key="7">
    <source>
        <dbReference type="ARBA" id="ARBA00022692"/>
    </source>
</evidence>
<organism evidence="16 17">
    <name type="scientific">Vibrio tapetis subsp. tapetis</name>
    <dbReference type="NCBI Taxonomy" id="1671868"/>
    <lineage>
        <taxon>Bacteria</taxon>
        <taxon>Pseudomonadati</taxon>
        <taxon>Pseudomonadota</taxon>
        <taxon>Gammaproteobacteria</taxon>
        <taxon>Vibrionales</taxon>
        <taxon>Vibrionaceae</taxon>
        <taxon>Vibrio</taxon>
    </lineage>
</organism>
<accession>A0A2N8ZD46</accession>
<dbReference type="InterPro" id="IPR036097">
    <property type="entry name" value="HisK_dim/P_sf"/>
</dbReference>
<dbReference type="KEGG" id="vta:A1852"/>
<dbReference type="GO" id="GO:0005524">
    <property type="term" value="F:ATP binding"/>
    <property type="evidence" value="ECO:0007669"/>
    <property type="project" value="UniProtKB-KW"/>
</dbReference>
<keyword evidence="10" id="KW-0067">ATP-binding</keyword>
<keyword evidence="13 14" id="KW-0472">Membrane</keyword>
<dbReference type="InterPro" id="IPR003661">
    <property type="entry name" value="HisK_dim/P_dom"/>
</dbReference>
<evidence type="ECO:0000313" key="17">
    <source>
        <dbReference type="Proteomes" id="UP000235828"/>
    </source>
</evidence>
<proteinExistence type="predicted"/>
<comment type="subcellular location">
    <subcellularLocation>
        <location evidence="2">Cell membrane</location>
        <topology evidence="2">Multi-pass membrane protein</topology>
    </subcellularLocation>
</comment>
<feature type="domain" description="Histidine kinase" evidence="15">
    <location>
        <begin position="140"/>
        <end position="341"/>
    </location>
</feature>
<protein>
    <recommendedName>
        <fullName evidence="3">histidine kinase</fullName>
        <ecNumber evidence="3">2.7.13.3</ecNumber>
    </recommendedName>
</protein>
<keyword evidence="7 14" id="KW-0812">Transmembrane</keyword>
<comment type="catalytic activity">
    <reaction evidence="1">
        <text>ATP + protein L-histidine = ADP + protein N-phospho-L-histidine.</text>
        <dbReference type="EC" id="2.7.13.3"/>
    </reaction>
</comment>
<dbReference type="SUPFAM" id="SSF47384">
    <property type="entry name" value="Homodimeric domain of signal transducing histidine kinase"/>
    <property type="match status" value="1"/>
</dbReference>
<feature type="transmembrane region" description="Helical" evidence="14">
    <location>
        <begin position="61"/>
        <end position="80"/>
    </location>
</feature>
<evidence type="ECO:0000313" key="16">
    <source>
        <dbReference type="EMBL" id="SON49831.1"/>
    </source>
</evidence>
<dbReference type="InterPro" id="IPR036890">
    <property type="entry name" value="HATPase_C_sf"/>
</dbReference>
<keyword evidence="6" id="KW-0808">Transferase</keyword>
<dbReference type="InterPro" id="IPR050398">
    <property type="entry name" value="HssS/ArlS-like"/>
</dbReference>
<dbReference type="RefSeq" id="WP_231897769.1">
    <property type="nucleotide sequence ID" value="NZ_LT960611.1"/>
</dbReference>
<dbReference type="GO" id="GO:0005886">
    <property type="term" value="C:plasma membrane"/>
    <property type="evidence" value="ECO:0007669"/>
    <property type="project" value="UniProtKB-SubCell"/>
</dbReference>
<keyword evidence="9" id="KW-0418">Kinase</keyword>
<dbReference type="SUPFAM" id="SSF55874">
    <property type="entry name" value="ATPase domain of HSP90 chaperone/DNA topoisomerase II/histidine kinase"/>
    <property type="match status" value="1"/>
</dbReference>
<evidence type="ECO:0000256" key="5">
    <source>
        <dbReference type="ARBA" id="ARBA00022553"/>
    </source>
</evidence>
<dbReference type="AlphaFoldDB" id="A0A2N8ZD46"/>
<dbReference type="CDD" id="cd00082">
    <property type="entry name" value="HisKA"/>
    <property type="match status" value="1"/>
</dbReference>
<evidence type="ECO:0000256" key="6">
    <source>
        <dbReference type="ARBA" id="ARBA00022679"/>
    </source>
</evidence>
<dbReference type="SMART" id="SM00388">
    <property type="entry name" value="HisKA"/>
    <property type="match status" value="1"/>
</dbReference>
<keyword evidence="5" id="KW-0597">Phosphoprotein</keyword>
<dbReference type="Gene3D" id="3.30.565.10">
    <property type="entry name" value="Histidine kinase-like ATPase, C-terminal domain"/>
    <property type="match status" value="1"/>
</dbReference>
<dbReference type="PANTHER" id="PTHR45528:SF1">
    <property type="entry name" value="SENSOR HISTIDINE KINASE CPXA"/>
    <property type="match status" value="1"/>
</dbReference>
<dbReference type="EC" id="2.7.13.3" evidence="3"/>
<gene>
    <name evidence="16" type="ORF">VTAP4600_A1852</name>
</gene>
<dbReference type="PROSITE" id="PS50109">
    <property type="entry name" value="HIS_KIN"/>
    <property type="match status" value="1"/>
</dbReference>
<dbReference type="PANTHER" id="PTHR45528">
    <property type="entry name" value="SENSOR HISTIDINE KINASE CPXA"/>
    <property type="match status" value="1"/>
</dbReference>
<keyword evidence="11 14" id="KW-1133">Transmembrane helix</keyword>
<evidence type="ECO:0000256" key="8">
    <source>
        <dbReference type="ARBA" id="ARBA00022741"/>
    </source>
</evidence>
<dbReference type="Proteomes" id="UP000235828">
    <property type="component" value="Chromosome A"/>
</dbReference>
<dbReference type="GO" id="GO:0000155">
    <property type="term" value="F:phosphorelay sensor kinase activity"/>
    <property type="evidence" value="ECO:0007669"/>
    <property type="project" value="InterPro"/>
</dbReference>
<evidence type="ECO:0000259" key="15">
    <source>
        <dbReference type="PROSITE" id="PS50109"/>
    </source>
</evidence>
<dbReference type="Gene3D" id="1.10.287.130">
    <property type="match status" value="1"/>
</dbReference>